<feature type="compositionally biased region" description="Basic and acidic residues" evidence="1">
    <location>
        <begin position="256"/>
        <end position="267"/>
    </location>
</feature>
<accession>A0A8K0JS78</accession>
<feature type="compositionally biased region" description="Low complexity" evidence="1">
    <location>
        <begin position="17"/>
        <end position="34"/>
    </location>
</feature>
<keyword evidence="3" id="KW-1185">Reference proteome</keyword>
<feature type="compositionally biased region" description="Pro residues" evidence="1">
    <location>
        <begin position="91"/>
        <end position="103"/>
    </location>
</feature>
<dbReference type="Proteomes" id="UP000812966">
    <property type="component" value="Unassembled WGS sequence"/>
</dbReference>
<dbReference type="EMBL" id="JABELV010000001">
    <property type="protein sequence ID" value="KAG7580102.1"/>
    <property type="molecule type" value="Genomic_DNA"/>
</dbReference>
<feature type="compositionally biased region" description="Basic and acidic residues" evidence="1">
    <location>
        <begin position="171"/>
        <end position="181"/>
    </location>
</feature>
<name>A0A8K0JS78_9TREE</name>
<protein>
    <submittedName>
        <fullName evidence="2">Uncharacterized protein</fullName>
    </submittedName>
</protein>
<feature type="region of interest" description="Disordered" evidence="1">
    <location>
        <begin position="1"/>
        <end position="209"/>
    </location>
</feature>
<feature type="compositionally biased region" description="Low complexity" evidence="1">
    <location>
        <begin position="48"/>
        <end position="76"/>
    </location>
</feature>
<feature type="compositionally biased region" description="Gly residues" evidence="1">
    <location>
        <begin position="35"/>
        <end position="47"/>
    </location>
</feature>
<evidence type="ECO:0000313" key="3">
    <source>
        <dbReference type="Proteomes" id="UP000812966"/>
    </source>
</evidence>
<proteinExistence type="predicted"/>
<feature type="region of interest" description="Disordered" evidence="1">
    <location>
        <begin position="250"/>
        <end position="285"/>
    </location>
</feature>
<gene>
    <name evidence="2" type="ORF">FFLO_00073</name>
</gene>
<organism evidence="2 3">
    <name type="scientific">Filobasidium floriforme</name>
    <dbReference type="NCBI Taxonomy" id="5210"/>
    <lineage>
        <taxon>Eukaryota</taxon>
        <taxon>Fungi</taxon>
        <taxon>Dikarya</taxon>
        <taxon>Basidiomycota</taxon>
        <taxon>Agaricomycotina</taxon>
        <taxon>Tremellomycetes</taxon>
        <taxon>Filobasidiales</taxon>
        <taxon>Filobasidiaceae</taxon>
        <taxon>Filobasidium</taxon>
    </lineage>
</organism>
<sequence>MGPPGGMSNMSLPMPFPASNAPSFPSAPSTSNNGQGYGGPGGQGYQNGAGPSNGNSNDNNNNPNHNAFGNFSFNPPNSAPPQFPNFSIQASPPPPSHSNPHIPPSHQNNNPHHMQNIGRSGPNMGLRTPSFGNASGMGSRSPGDMRPPPPPGENMPPRPHTSTGHNALGLDSEKPRTRSESVGKPQQQQQQQPPPQQTSADMSNQDDGERAEPDLLHRLRHCCHLTDHHVATDPGLLLFASRLCLAVGCPFTGNHSDMDDRPEDGGGKRRRMDLSGQDDDSENPEGYMKLEAAWSALRSHLDPSSSEQNPLLGIPGLVGERDGQNAIATGRLAAEMILRGARSKMQASAQGGQGGSQDPEATQLAYWIGCRRRSGLVIERSLVEVITMTF</sequence>
<evidence type="ECO:0000313" key="2">
    <source>
        <dbReference type="EMBL" id="KAG7580102.1"/>
    </source>
</evidence>
<comment type="caution">
    <text evidence="2">The sequence shown here is derived from an EMBL/GenBank/DDBJ whole genome shotgun (WGS) entry which is preliminary data.</text>
</comment>
<evidence type="ECO:0000256" key="1">
    <source>
        <dbReference type="SAM" id="MobiDB-lite"/>
    </source>
</evidence>
<feature type="compositionally biased region" description="Pro residues" evidence="1">
    <location>
        <begin position="145"/>
        <end position="159"/>
    </location>
</feature>
<dbReference type="AlphaFoldDB" id="A0A8K0JS78"/>
<reference evidence="2" key="1">
    <citation type="submission" date="2020-04" db="EMBL/GenBank/DDBJ databases">
        <title>Analysis of mating type loci in Filobasidium floriforme.</title>
        <authorList>
            <person name="Nowrousian M."/>
        </authorList>
    </citation>
    <scope>NUCLEOTIDE SEQUENCE</scope>
    <source>
        <strain evidence="2">CBS 6242</strain>
    </source>
</reference>
<feature type="compositionally biased region" description="Low complexity" evidence="1">
    <location>
        <begin position="104"/>
        <end position="113"/>
    </location>
</feature>